<keyword evidence="10" id="KW-1185">Reference proteome</keyword>
<dbReference type="InterPro" id="IPR027477">
    <property type="entry name" value="Succ_DH/fumarate_Rdtase_cat_sf"/>
</dbReference>
<dbReference type="PANTHER" id="PTHR43400">
    <property type="entry name" value="FUMARATE REDUCTASE"/>
    <property type="match status" value="1"/>
</dbReference>
<dbReference type="PANTHER" id="PTHR43400:SF1">
    <property type="entry name" value="FUMARATE REDUCTASE"/>
    <property type="match status" value="1"/>
</dbReference>
<dbReference type="STRING" id="436010.A0A166HM01"/>
<dbReference type="SUPFAM" id="SSF56425">
    <property type="entry name" value="Succinate dehydrogenase/fumarate reductase flavoprotein, catalytic domain"/>
    <property type="match status" value="1"/>
</dbReference>
<dbReference type="InterPro" id="IPR003953">
    <property type="entry name" value="FAD-dep_OxRdtase_2_FAD-bd"/>
</dbReference>
<dbReference type="SUPFAM" id="SSF55856">
    <property type="entry name" value="Cytochrome b5-like heme/steroid binding domain"/>
    <property type="match status" value="1"/>
</dbReference>
<evidence type="ECO:0000259" key="8">
    <source>
        <dbReference type="PROSITE" id="PS50255"/>
    </source>
</evidence>
<keyword evidence="4" id="KW-0560">Oxidoreductase</keyword>
<evidence type="ECO:0000256" key="7">
    <source>
        <dbReference type="SAM" id="MobiDB-lite"/>
    </source>
</evidence>
<keyword evidence="1 6" id="KW-0349">Heme</keyword>
<dbReference type="InterPro" id="IPR036188">
    <property type="entry name" value="FAD/NAD-bd_sf"/>
</dbReference>
<organism evidence="9 10">
    <name type="scientific">Athelia psychrophila</name>
    <dbReference type="NCBI Taxonomy" id="1759441"/>
    <lineage>
        <taxon>Eukaryota</taxon>
        <taxon>Fungi</taxon>
        <taxon>Dikarya</taxon>
        <taxon>Basidiomycota</taxon>
        <taxon>Agaricomycotina</taxon>
        <taxon>Agaricomycetes</taxon>
        <taxon>Agaricomycetidae</taxon>
        <taxon>Atheliales</taxon>
        <taxon>Atheliaceae</taxon>
        <taxon>Athelia</taxon>
    </lineage>
</organism>
<protein>
    <submittedName>
        <fullName evidence="9">Succinate dehydrogenase/fumarate reductase flavo protein</fullName>
    </submittedName>
</protein>
<comment type="similarity">
    <text evidence="6">Belongs to the cytochrome b5 family.</text>
</comment>
<dbReference type="Pfam" id="PF00890">
    <property type="entry name" value="FAD_binding_2"/>
    <property type="match status" value="1"/>
</dbReference>
<dbReference type="Gene3D" id="3.50.50.60">
    <property type="entry name" value="FAD/NAD(P)-binding domain"/>
    <property type="match status" value="1"/>
</dbReference>
<dbReference type="GO" id="GO:0046872">
    <property type="term" value="F:metal ion binding"/>
    <property type="evidence" value="ECO:0007669"/>
    <property type="project" value="UniProtKB-UniRule"/>
</dbReference>
<dbReference type="EMBL" id="KV417567">
    <property type="protein sequence ID" value="KZP19007.1"/>
    <property type="molecule type" value="Genomic_DNA"/>
</dbReference>
<dbReference type="Pfam" id="PF00173">
    <property type="entry name" value="Cyt-b5"/>
    <property type="match status" value="1"/>
</dbReference>
<evidence type="ECO:0000313" key="9">
    <source>
        <dbReference type="EMBL" id="KZP19007.1"/>
    </source>
</evidence>
<dbReference type="InterPro" id="IPR050315">
    <property type="entry name" value="FAD-oxidoreductase_2"/>
</dbReference>
<sequence length="414" mass="44680">MGGNSTKMSSRINSAGTQTQQAGSMPDDAQTVFDGTKKSGHELACDEIIRALTVYSSDAVSWLQDVFHLDLSQVERLSWHSRPRTHRGDPQLPGMVITYAQKEHLENFATRKKARVTGLVRDEYGAVIGAEYEVASRKGTSKEVVYDSKHWPGYYNLPTTNGDHCTGYGPRLAMLAGASAIDMEKVQVHPTGLVHPNQPDAKFKVPAAGALRGVGGLLLDNTGARFVDELEQRDYVTGKMWENGKEIKWHCKHYVGRGPMKRFKSGAALAKDTGLDPRSSLRQTFSKYNDSVFAEGEWSVNDFSNVVVMTPIEAESRVLSATQQPIPGLFAAGEVAGGVHGANRLGGSSLLGCVVFGRATNNAVTKAGRRLAGVAAQHNAKDDIWVVVSGQVLDVTSFLPDHPGGEKAGILYAG</sequence>
<dbReference type="GO" id="GO:0020037">
    <property type="term" value="F:heme binding"/>
    <property type="evidence" value="ECO:0007669"/>
    <property type="project" value="UniProtKB-UniRule"/>
</dbReference>
<dbReference type="InterPro" id="IPR036400">
    <property type="entry name" value="Cyt_B5-like_heme/steroid_sf"/>
</dbReference>
<keyword evidence="2" id="KW-0285">Flavoprotein</keyword>
<dbReference type="GO" id="GO:0016491">
    <property type="term" value="F:oxidoreductase activity"/>
    <property type="evidence" value="ECO:0007669"/>
    <property type="project" value="UniProtKB-KW"/>
</dbReference>
<dbReference type="OrthoDB" id="260519at2759"/>
<dbReference type="AlphaFoldDB" id="A0A166HM01"/>
<evidence type="ECO:0000256" key="2">
    <source>
        <dbReference type="ARBA" id="ARBA00022630"/>
    </source>
</evidence>
<evidence type="ECO:0000256" key="1">
    <source>
        <dbReference type="ARBA" id="ARBA00022617"/>
    </source>
</evidence>
<evidence type="ECO:0000256" key="4">
    <source>
        <dbReference type="ARBA" id="ARBA00023002"/>
    </source>
</evidence>
<gene>
    <name evidence="9" type="ORF">FIBSPDRAFT_911494</name>
</gene>
<feature type="compositionally biased region" description="Polar residues" evidence="7">
    <location>
        <begin position="1"/>
        <end position="23"/>
    </location>
</feature>
<evidence type="ECO:0000256" key="3">
    <source>
        <dbReference type="ARBA" id="ARBA00022723"/>
    </source>
</evidence>
<dbReference type="SUPFAM" id="SSF51905">
    <property type="entry name" value="FAD/NAD(P)-binding domain"/>
    <property type="match status" value="1"/>
</dbReference>
<dbReference type="PROSITE" id="PS50255">
    <property type="entry name" value="CYTOCHROME_B5_2"/>
    <property type="match status" value="1"/>
</dbReference>
<reference evidence="9 10" key="1">
    <citation type="journal article" date="2016" name="Mol. Biol. Evol.">
        <title>Comparative Genomics of Early-Diverging Mushroom-Forming Fungi Provides Insights into the Origins of Lignocellulose Decay Capabilities.</title>
        <authorList>
            <person name="Nagy L.G."/>
            <person name="Riley R."/>
            <person name="Tritt A."/>
            <person name="Adam C."/>
            <person name="Daum C."/>
            <person name="Floudas D."/>
            <person name="Sun H."/>
            <person name="Yadav J.S."/>
            <person name="Pangilinan J."/>
            <person name="Larsson K.H."/>
            <person name="Matsuura K."/>
            <person name="Barry K."/>
            <person name="Labutti K."/>
            <person name="Kuo R."/>
            <person name="Ohm R.A."/>
            <person name="Bhattacharya S.S."/>
            <person name="Shirouzu T."/>
            <person name="Yoshinaga Y."/>
            <person name="Martin F.M."/>
            <person name="Grigoriev I.V."/>
            <person name="Hibbett D.S."/>
        </authorList>
    </citation>
    <scope>NUCLEOTIDE SEQUENCE [LARGE SCALE GENOMIC DNA]</scope>
    <source>
        <strain evidence="9 10">CBS 109695</strain>
    </source>
</reference>
<dbReference type="Gene3D" id="3.10.120.10">
    <property type="entry name" value="Cytochrome b5-like heme/steroid binding domain"/>
    <property type="match status" value="1"/>
</dbReference>
<feature type="region of interest" description="Disordered" evidence="7">
    <location>
        <begin position="1"/>
        <end position="34"/>
    </location>
</feature>
<dbReference type="PROSITE" id="PS00191">
    <property type="entry name" value="CYTOCHROME_B5_1"/>
    <property type="match status" value="1"/>
</dbReference>
<dbReference type="InterPro" id="IPR001199">
    <property type="entry name" value="Cyt_B5-like_heme/steroid-bd"/>
</dbReference>
<proteinExistence type="inferred from homology"/>
<name>A0A166HM01_9AGAM</name>
<evidence type="ECO:0000256" key="6">
    <source>
        <dbReference type="RuleBase" id="RU362121"/>
    </source>
</evidence>
<dbReference type="InterPro" id="IPR018506">
    <property type="entry name" value="Cyt_B5_heme-BS"/>
</dbReference>
<keyword evidence="5 6" id="KW-0408">Iron</keyword>
<evidence type="ECO:0000313" key="10">
    <source>
        <dbReference type="Proteomes" id="UP000076532"/>
    </source>
</evidence>
<accession>A0A166HM01</accession>
<dbReference type="Gene3D" id="3.90.700.10">
    <property type="entry name" value="Succinate dehydrogenase/fumarate reductase flavoprotein, catalytic domain"/>
    <property type="match status" value="1"/>
</dbReference>
<feature type="domain" description="Cytochrome b5 heme-binding" evidence="8">
    <location>
        <begin position="376"/>
        <end position="414"/>
    </location>
</feature>
<dbReference type="Proteomes" id="UP000076532">
    <property type="component" value="Unassembled WGS sequence"/>
</dbReference>
<evidence type="ECO:0000256" key="5">
    <source>
        <dbReference type="ARBA" id="ARBA00023004"/>
    </source>
</evidence>
<keyword evidence="3 6" id="KW-0479">Metal-binding</keyword>